<gene>
    <name evidence="4" type="ORF">BZG36_00759</name>
</gene>
<name>A0A261Y6Y9_9FUNG</name>
<dbReference type="EMBL" id="MVBO01000004">
    <property type="protein sequence ID" value="OZJ06363.1"/>
    <property type="molecule type" value="Genomic_DNA"/>
</dbReference>
<dbReference type="InterPro" id="IPR018466">
    <property type="entry name" value="Kre9/Knh1-like_N"/>
</dbReference>
<keyword evidence="5" id="KW-1185">Reference proteome</keyword>
<dbReference type="Proteomes" id="UP000242875">
    <property type="component" value="Unassembled WGS sequence"/>
</dbReference>
<keyword evidence="1 2" id="KW-0732">Signal</keyword>
<protein>
    <recommendedName>
        <fullName evidence="3">Yeast cell wall synthesis Kre9/Knh1-like N-terminal domain-containing protein</fullName>
    </recommendedName>
</protein>
<organism evidence="4 5">
    <name type="scientific">Bifiguratus adelaidae</name>
    <dbReference type="NCBI Taxonomy" id="1938954"/>
    <lineage>
        <taxon>Eukaryota</taxon>
        <taxon>Fungi</taxon>
        <taxon>Fungi incertae sedis</taxon>
        <taxon>Mucoromycota</taxon>
        <taxon>Mucoromycotina</taxon>
        <taxon>Endogonomycetes</taxon>
        <taxon>Endogonales</taxon>
        <taxon>Endogonales incertae sedis</taxon>
        <taxon>Bifiguratus</taxon>
    </lineage>
</organism>
<proteinExistence type="predicted"/>
<evidence type="ECO:0000313" key="5">
    <source>
        <dbReference type="Proteomes" id="UP000242875"/>
    </source>
</evidence>
<dbReference type="PANTHER" id="PTHR40633:SF1">
    <property type="entry name" value="GPI ANCHORED SERINE-THREONINE RICH PROTEIN (AFU_ORTHOLOGUE AFUA_1G03630)"/>
    <property type="match status" value="1"/>
</dbReference>
<accession>A0A261Y6Y9</accession>
<dbReference type="Pfam" id="PF10342">
    <property type="entry name" value="Kre9_KNH"/>
    <property type="match status" value="1"/>
</dbReference>
<feature type="signal peptide" evidence="2">
    <location>
        <begin position="1"/>
        <end position="15"/>
    </location>
</feature>
<dbReference type="AlphaFoldDB" id="A0A261Y6Y9"/>
<reference evidence="4 5" key="1">
    <citation type="journal article" date="2017" name="Mycologia">
        <title>Bifiguratus adelaidae, gen. et sp. nov., a new member of Mucoromycotina in endophytic and soil-dwelling habitats.</title>
        <authorList>
            <person name="Torres-Cruz T.J."/>
            <person name="Billingsley Tobias T.L."/>
            <person name="Almatruk M."/>
            <person name="Hesse C."/>
            <person name="Kuske C.R."/>
            <person name="Desiro A."/>
            <person name="Benucci G.M."/>
            <person name="Bonito G."/>
            <person name="Stajich J.E."/>
            <person name="Dunlap C."/>
            <person name="Arnold A.E."/>
            <person name="Porras-Alfaro A."/>
        </authorList>
    </citation>
    <scope>NUCLEOTIDE SEQUENCE [LARGE SCALE GENOMIC DNA]</scope>
    <source>
        <strain evidence="4 5">AZ0501</strain>
    </source>
</reference>
<dbReference type="InterPro" id="IPR052982">
    <property type="entry name" value="SRP1/TIP1-like"/>
</dbReference>
<evidence type="ECO:0000259" key="3">
    <source>
        <dbReference type="Pfam" id="PF10342"/>
    </source>
</evidence>
<evidence type="ECO:0000256" key="1">
    <source>
        <dbReference type="ARBA" id="ARBA00022729"/>
    </source>
</evidence>
<comment type="caution">
    <text evidence="4">The sequence shown here is derived from an EMBL/GenBank/DDBJ whole genome shotgun (WGS) entry which is preliminary data.</text>
</comment>
<dbReference type="OrthoDB" id="2432613at2759"/>
<feature type="domain" description="Yeast cell wall synthesis Kre9/Knh1-like N-terminal" evidence="3">
    <location>
        <begin position="22"/>
        <end position="118"/>
    </location>
</feature>
<evidence type="ECO:0000256" key="2">
    <source>
        <dbReference type="SAM" id="SignalP"/>
    </source>
</evidence>
<feature type="chain" id="PRO_5013147971" description="Yeast cell wall synthesis Kre9/Knh1-like N-terminal domain-containing protein" evidence="2">
    <location>
        <begin position="16"/>
        <end position="239"/>
    </location>
</feature>
<sequence>MLPVLILALAGGALAGVAPTYPSPGTTWTPGQQYQITWTNDNTSPSTATGWTKFSIDFMTGDNDQQVTLENVAQGINGVTTSSYTWTAPQVDPPSAIYFFMFTSDTGAYHSWTTRFTITAADGSTVPPTNATQPNGQAIPWGIGKLSAATASSSTPAMVTASGVSAMPSASAVSASMPVASAASAASTVSTVSNGTAANASTPTTAPASASHSKAATQTSNTFALGGLVIALVGTFMLF</sequence>
<dbReference type="PANTHER" id="PTHR40633">
    <property type="entry name" value="MATRIX PROTEIN, PUTATIVE (AFU_ORTHOLOGUE AFUA_8G05410)-RELATED"/>
    <property type="match status" value="1"/>
</dbReference>
<evidence type="ECO:0000313" key="4">
    <source>
        <dbReference type="EMBL" id="OZJ06363.1"/>
    </source>
</evidence>